<dbReference type="Pfam" id="PF24691">
    <property type="entry name" value="TreTu_C"/>
    <property type="match status" value="1"/>
</dbReference>
<proteinExistence type="predicted"/>
<dbReference type="InterPro" id="IPR057938">
    <property type="entry name" value="TreTu_C"/>
</dbReference>
<evidence type="ECO:0000259" key="1">
    <source>
        <dbReference type="Pfam" id="PF24691"/>
    </source>
</evidence>
<evidence type="ECO:0000313" key="3">
    <source>
        <dbReference type="Proteomes" id="UP000187158"/>
    </source>
</evidence>
<organism evidence="2 3">
    <name type="scientific">Paenibacillus odorifer</name>
    <dbReference type="NCBI Taxonomy" id="189426"/>
    <lineage>
        <taxon>Bacteria</taxon>
        <taxon>Bacillati</taxon>
        <taxon>Bacillota</taxon>
        <taxon>Bacilli</taxon>
        <taxon>Bacillales</taxon>
        <taxon>Paenibacillaceae</taxon>
        <taxon>Paenibacillus</taxon>
    </lineage>
</organism>
<comment type="caution">
    <text evidence="2">The sequence shown here is derived from an EMBL/GenBank/DDBJ whole genome shotgun (WGS) entry which is preliminary data.</text>
</comment>
<evidence type="ECO:0000313" key="2">
    <source>
        <dbReference type="EMBL" id="OMD35131.1"/>
    </source>
</evidence>
<dbReference type="EMBL" id="MPVP01000042">
    <property type="protein sequence ID" value="OMD35131.1"/>
    <property type="molecule type" value="Genomic_DNA"/>
</dbReference>
<protein>
    <recommendedName>
        <fullName evidence="1">TreTu toxin C-terminal domain-containing protein</fullName>
    </recommendedName>
</protein>
<name>A0ABX3GTX7_9BACL</name>
<feature type="domain" description="TreTu toxin C-terminal" evidence="1">
    <location>
        <begin position="43"/>
        <end position="140"/>
    </location>
</feature>
<reference evidence="2 3" key="1">
    <citation type="submission" date="2016-11" db="EMBL/GenBank/DDBJ databases">
        <title>Paenibacillus species isolates.</title>
        <authorList>
            <person name="Beno S.M."/>
        </authorList>
    </citation>
    <scope>NUCLEOTIDE SEQUENCE [LARGE SCALE GENOMIC DNA]</scope>
    <source>
        <strain evidence="2 3">FSL H7-0433</strain>
    </source>
</reference>
<keyword evidence="3" id="KW-1185">Reference proteome</keyword>
<dbReference type="RefSeq" id="WP_076218505.1">
    <property type="nucleotide sequence ID" value="NZ_MPVP01000042.1"/>
</dbReference>
<accession>A0ABX3GTX7</accession>
<sequence>MREQSNNHGFGLHLTASTERALSIAEDGLCTAAVKDNREVTLTKVGRWMSKQEYDSMLRTEKVIESHTGTTHVALPADVNAFRKQAKPGSMYIEFYVPEAALKQTNVGWAKIVGPRSLEGRFAAKKGGRLLEMPPATNIRIVGMK</sequence>
<dbReference type="Proteomes" id="UP000187158">
    <property type="component" value="Unassembled WGS sequence"/>
</dbReference>
<gene>
    <name evidence="2" type="ORF">BSO21_09630</name>
</gene>